<protein>
    <submittedName>
        <fullName evidence="2">DUF4091 domain-containing protein</fullName>
    </submittedName>
</protein>
<feature type="domain" description="Glycoside hydrolase 123 catalytic" evidence="1">
    <location>
        <begin position="231"/>
        <end position="501"/>
    </location>
</feature>
<dbReference type="EMBL" id="DVNK01000021">
    <property type="protein sequence ID" value="HIU46107.1"/>
    <property type="molecule type" value="Genomic_DNA"/>
</dbReference>
<evidence type="ECO:0000259" key="1">
    <source>
        <dbReference type="Pfam" id="PF13320"/>
    </source>
</evidence>
<dbReference type="Proteomes" id="UP000824123">
    <property type="component" value="Unassembled WGS sequence"/>
</dbReference>
<dbReference type="Pfam" id="PF13320">
    <property type="entry name" value="GH123_cat"/>
    <property type="match status" value="1"/>
</dbReference>
<reference evidence="2" key="2">
    <citation type="journal article" date="2021" name="PeerJ">
        <title>Extensive microbial diversity within the chicken gut microbiome revealed by metagenomics and culture.</title>
        <authorList>
            <person name="Gilroy R."/>
            <person name="Ravi A."/>
            <person name="Getino M."/>
            <person name="Pursley I."/>
            <person name="Horton D.L."/>
            <person name="Alikhan N.F."/>
            <person name="Baker D."/>
            <person name="Gharbi K."/>
            <person name="Hall N."/>
            <person name="Watson M."/>
            <person name="Adriaenssens E.M."/>
            <person name="Foster-Nyarko E."/>
            <person name="Jarju S."/>
            <person name="Secka A."/>
            <person name="Antonio M."/>
            <person name="Oren A."/>
            <person name="Chaudhuri R.R."/>
            <person name="La Ragione R."/>
            <person name="Hildebrand F."/>
            <person name="Pallen M.J."/>
        </authorList>
    </citation>
    <scope>NUCLEOTIDE SEQUENCE</scope>
    <source>
        <strain evidence="2">ChiSxjej2B14-8506</strain>
    </source>
</reference>
<evidence type="ECO:0000313" key="3">
    <source>
        <dbReference type="Proteomes" id="UP000824123"/>
    </source>
</evidence>
<dbReference type="AlphaFoldDB" id="A0A9D1LQH7"/>
<organism evidence="2 3">
    <name type="scientific">Candidatus Fimadaptatus faecigallinarum</name>
    <dbReference type="NCBI Taxonomy" id="2840814"/>
    <lineage>
        <taxon>Bacteria</taxon>
        <taxon>Bacillati</taxon>
        <taxon>Bacillota</taxon>
        <taxon>Clostridia</taxon>
        <taxon>Eubacteriales</taxon>
        <taxon>Candidatus Fimadaptatus</taxon>
    </lineage>
</organism>
<gene>
    <name evidence="2" type="ORF">IAC59_02485</name>
</gene>
<proteinExistence type="predicted"/>
<sequence>MIGGMHVRGLATAHDVFLFPDSPLGELPARLELACAANEMRSLQIIVEATREVQMSINDAQFELEVYEMRAVPVEYNTGDGVEQGGAMVISPDQCPPYAIRRAPFWVYDCLSPCTNGRVPARDGRAALYCCVRPIEPMTPGLHDLTLTLNCDGQMTRISLALKAYPVSIPKEHFSVINWYSERAISRFHATTPGTPQHEAMRYKYALAMRRARQTHVLVSFTPECVTGSDPWTFDFSRQREQIATFKRAGIKGLTLGCMLSRGSLPDGTPDMYTDVFRCALRPDIDFETEAGYALSVRFCQAVAAFLRENGWEHDVSFQIHDEPDVHYRGSLDARRRQYFLAASLLRRYIPGVQICEAVSGTAFAGGIDIWVPITTGYEKQRAEFERLQALGEQVWSYVCCGPEGFYLNRFLDSPLIRPRLLFWGFAAYGISGYLHWGFNQFHDGMDPFKGTSCPNNTGIGTSFPCGDAFIVYPGEQGPLLSMRLEAQRRGAQDAELLGMLKSRDPEAAARIIGRVFRSNSDYCEDCATFEANYAELLNALCTSK</sequence>
<evidence type="ECO:0000313" key="2">
    <source>
        <dbReference type="EMBL" id="HIU46107.1"/>
    </source>
</evidence>
<name>A0A9D1LQH7_9FIRM</name>
<accession>A0A9D1LQH7</accession>
<reference evidence="2" key="1">
    <citation type="submission" date="2020-10" db="EMBL/GenBank/DDBJ databases">
        <authorList>
            <person name="Gilroy R."/>
        </authorList>
    </citation>
    <scope>NUCLEOTIDE SEQUENCE</scope>
    <source>
        <strain evidence="2">ChiSxjej2B14-8506</strain>
    </source>
</reference>
<dbReference type="InterPro" id="IPR025150">
    <property type="entry name" value="GH123_cat"/>
</dbReference>
<comment type="caution">
    <text evidence="2">The sequence shown here is derived from an EMBL/GenBank/DDBJ whole genome shotgun (WGS) entry which is preliminary data.</text>
</comment>